<keyword evidence="2" id="KW-1185">Reference proteome</keyword>
<reference evidence="1 2" key="1">
    <citation type="journal article" date="2013" name="BMC Genomics">
        <title>Reconstruction of the lipid metabolism for the microalga Monoraphidium neglectum from its genome sequence reveals characteristics suitable for biofuel production.</title>
        <authorList>
            <person name="Bogen C."/>
            <person name="Al-Dilaimi A."/>
            <person name="Albersmeier A."/>
            <person name="Wichmann J."/>
            <person name="Grundmann M."/>
            <person name="Rupp O."/>
            <person name="Lauersen K.J."/>
            <person name="Blifernez-Klassen O."/>
            <person name="Kalinowski J."/>
            <person name="Goesmann A."/>
            <person name="Mussgnug J.H."/>
            <person name="Kruse O."/>
        </authorList>
    </citation>
    <scope>NUCLEOTIDE SEQUENCE [LARGE SCALE GENOMIC DNA]</scope>
    <source>
        <strain evidence="1 2">SAG 48.87</strain>
    </source>
</reference>
<dbReference type="KEGG" id="mng:MNEG_15891"/>
<proteinExistence type="predicted"/>
<dbReference type="InterPro" id="IPR012677">
    <property type="entry name" value="Nucleotide-bd_a/b_plait_sf"/>
</dbReference>
<dbReference type="GeneID" id="25733597"/>
<gene>
    <name evidence="1" type="ORF">MNEG_15891</name>
</gene>
<dbReference type="AlphaFoldDB" id="A0A0D2IVX6"/>
<organism evidence="1 2">
    <name type="scientific">Monoraphidium neglectum</name>
    <dbReference type="NCBI Taxonomy" id="145388"/>
    <lineage>
        <taxon>Eukaryota</taxon>
        <taxon>Viridiplantae</taxon>
        <taxon>Chlorophyta</taxon>
        <taxon>core chlorophytes</taxon>
        <taxon>Chlorophyceae</taxon>
        <taxon>CS clade</taxon>
        <taxon>Sphaeropleales</taxon>
        <taxon>Selenastraceae</taxon>
        <taxon>Monoraphidium</taxon>
    </lineage>
</organism>
<accession>A0A0D2IVX6</accession>
<dbReference type="Proteomes" id="UP000054498">
    <property type="component" value="Unassembled WGS sequence"/>
</dbReference>
<dbReference type="EMBL" id="KK105983">
    <property type="protein sequence ID" value="KIY92072.1"/>
    <property type="molecule type" value="Genomic_DNA"/>
</dbReference>
<evidence type="ECO:0000313" key="1">
    <source>
        <dbReference type="EMBL" id="KIY92072.1"/>
    </source>
</evidence>
<dbReference type="RefSeq" id="XP_013891092.1">
    <property type="nucleotide sequence ID" value="XM_014035638.1"/>
</dbReference>
<protein>
    <submittedName>
        <fullName evidence="1">Uncharacterized protein</fullName>
    </submittedName>
</protein>
<dbReference type="Gene3D" id="3.30.70.330">
    <property type="match status" value="1"/>
</dbReference>
<dbReference type="STRING" id="145388.A0A0D2IVX6"/>
<evidence type="ECO:0000313" key="2">
    <source>
        <dbReference type="Proteomes" id="UP000054498"/>
    </source>
</evidence>
<name>A0A0D2IVX6_9CHLO</name>
<sequence>MTLANRGGCWQALVQFREAAAAAVAKQYLDGYAMYPGGANKIQLEFSMQRDLHVAEDDEYGWDWTRAEVATAAAARQAAATAAAAAREAAAAAEVAAAAAAAGGAVAAAAAREAAAAGSEEAVVAAVLGQQTPRGSSEQGHVEPITGADYVRAHEEVVRIAVEAAGSDAGGIGAGTASTAAAICGSRSPS</sequence>